<proteinExistence type="predicted"/>
<feature type="transmembrane region" description="Helical" evidence="1">
    <location>
        <begin position="100"/>
        <end position="121"/>
    </location>
</feature>
<feature type="transmembrane region" description="Helical" evidence="1">
    <location>
        <begin position="127"/>
        <end position="147"/>
    </location>
</feature>
<accession>A0A1C3K8G4</accession>
<keyword evidence="1" id="KW-1133">Transmembrane helix</keyword>
<dbReference type="STRING" id="1851544.ODI_02092"/>
<dbReference type="InterPro" id="IPR010699">
    <property type="entry name" value="DUF1275"/>
</dbReference>
<evidence type="ECO:0000313" key="2">
    <source>
        <dbReference type="EMBL" id="SBT27800.1"/>
    </source>
</evidence>
<feature type="transmembrane region" description="Helical" evidence="1">
    <location>
        <begin position="61"/>
        <end position="88"/>
    </location>
</feature>
<dbReference type="EMBL" id="LT907988">
    <property type="protein sequence ID" value="SOE49310.1"/>
    <property type="molecule type" value="Genomic_DNA"/>
</dbReference>
<reference evidence="2 4" key="1">
    <citation type="submission" date="2016-06" db="EMBL/GenBank/DDBJ databases">
        <authorList>
            <person name="Kjaerup R.B."/>
            <person name="Dalgaard T.S."/>
            <person name="Juul-Madsen H.R."/>
        </authorList>
    </citation>
    <scope>NUCLEOTIDE SEQUENCE [LARGE SCALE GENOMIC DNA]</scope>
    <source>
        <strain evidence="2">Orrdi1</strain>
    </source>
</reference>
<feature type="transmembrane region" description="Helical" evidence="1">
    <location>
        <begin position="21"/>
        <end position="41"/>
    </location>
</feature>
<dbReference type="AlphaFoldDB" id="A0A1C3K8G4"/>
<keyword evidence="4" id="KW-1185">Reference proteome</keyword>
<dbReference type="PANTHER" id="PTHR37314">
    <property type="entry name" value="SLR0142 PROTEIN"/>
    <property type="match status" value="1"/>
</dbReference>
<evidence type="ECO:0000256" key="1">
    <source>
        <dbReference type="SAM" id="Phobius"/>
    </source>
</evidence>
<evidence type="ECO:0000313" key="4">
    <source>
        <dbReference type="Proteomes" id="UP000078558"/>
    </source>
</evidence>
<dbReference type="OrthoDB" id="270162at2"/>
<feature type="transmembrane region" description="Helical" evidence="1">
    <location>
        <begin position="197"/>
        <end position="215"/>
    </location>
</feature>
<protein>
    <submittedName>
        <fullName evidence="2">Probable transmembrane protein</fullName>
    </submittedName>
</protein>
<feature type="transmembrane region" description="Helical" evidence="1">
    <location>
        <begin position="221"/>
        <end position="240"/>
    </location>
</feature>
<sequence length="250" mass="26583">MSLSYLRSLTASERSPEANRHLAYYLTFVAGAANAGGFLAVQHYTSHMSGIVSAMADHLALGAVTLFMAGGLALASFIAGAAVCALLVNWARRAGLHSEYALPLMLEAGLLLTFGLLGGNLDTFRQLFLPATVLLLCFIMGLQNAMVTKVSRSEIRTTHITGMVTDIGIELGKLFYWNVARGDEATMVRANRGKLRVLSALVALFFVGGLAGAWGFKHAGFIATLPLAALLCVLAMVPVLDDLRARVAAR</sequence>
<gene>
    <name evidence="2" type="ORF">ODI_02092</name>
    <name evidence="3" type="ORF">ODI_R1988</name>
</gene>
<organism evidence="2 4">
    <name type="scientific">Orrella dioscoreae</name>
    <dbReference type="NCBI Taxonomy" id="1851544"/>
    <lineage>
        <taxon>Bacteria</taxon>
        <taxon>Pseudomonadati</taxon>
        <taxon>Pseudomonadota</taxon>
        <taxon>Betaproteobacteria</taxon>
        <taxon>Burkholderiales</taxon>
        <taxon>Alcaligenaceae</taxon>
        <taxon>Orrella</taxon>
    </lineage>
</organism>
<dbReference type="EMBL" id="FLRC01000056">
    <property type="protein sequence ID" value="SBT27800.1"/>
    <property type="molecule type" value="Genomic_DNA"/>
</dbReference>
<reference evidence="3 4" key="2">
    <citation type="submission" date="2017-08" db="EMBL/GenBank/DDBJ databases">
        <authorList>
            <person name="de Groot N.N."/>
        </authorList>
    </citation>
    <scope>NUCLEOTIDE SEQUENCE [LARGE SCALE GENOMIC DNA]</scope>
    <source>
        <strain evidence="3">Orrdi1</strain>
    </source>
</reference>
<dbReference type="KEGG" id="odi:ODI_R1988"/>
<evidence type="ECO:0000313" key="3">
    <source>
        <dbReference type="EMBL" id="SOE49310.1"/>
    </source>
</evidence>
<dbReference type="Pfam" id="PF06912">
    <property type="entry name" value="DUF1275"/>
    <property type="match status" value="1"/>
</dbReference>
<dbReference type="PANTHER" id="PTHR37314:SF4">
    <property type="entry name" value="UPF0700 TRANSMEMBRANE PROTEIN YOAK"/>
    <property type="match status" value="1"/>
</dbReference>
<dbReference type="Proteomes" id="UP000078558">
    <property type="component" value="Chromosome I"/>
</dbReference>
<keyword evidence="1 2" id="KW-0812">Transmembrane</keyword>
<keyword evidence="1" id="KW-0472">Membrane</keyword>
<name>A0A1C3K8G4_9BURK</name>